<comment type="caution">
    <text evidence="1">The sequence shown here is derived from an EMBL/GenBank/DDBJ whole genome shotgun (WGS) entry which is preliminary data.</text>
</comment>
<evidence type="ECO:0000313" key="2">
    <source>
        <dbReference type="Proteomes" id="UP001595386"/>
    </source>
</evidence>
<gene>
    <name evidence="1" type="ORF">ACFODV_04625</name>
</gene>
<reference evidence="2" key="1">
    <citation type="journal article" date="2019" name="Int. J. Syst. Evol. Microbiol.">
        <title>The Global Catalogue of Microorganisms (GCM) 10K type strain sequencing project: providing services to taxonomists for standard genome sequencing and annotation.</title>
        <authorList>
            <consortium name="The Broad Institute Genomics Platform"/>
            <consortium name="The Broad Institute Genome Sequencing Center for Infectious Disease"/>
            <person name="Wu L."/>
            <person name="Ma J."/>
        </authorList>
    </citation>
    <scope>NUCLEOTIDE SEQUENCE [LARGE SCALE GENOMIC DNA]</scope>
    <source>
        <strain evidence="2">KCTC 52660</strain>
    </source>
</reference>
<dbReference type="EMBL" id="JBHRSQ010000007">
    <property type="protein sequence ID" value="MFC2991308.1"/>
    <property type="molecule type" value="Genomic_DNA"/>
</dbReference>
<dbReference type="RefSeq" id="WP_379755331.1">
    <property type="nucleotide sequence ID" value="NZ_JBHRSQ010000007.1"/>
</dbReference>
<proteinExistence type="predicted"/>
<sequence>MNHIDITSAVTTLDLHTIWLECLAESMERKGMDSGDVEQARHHARGLDKLSKNLVDFMPNDTTHRIERPYASGVIEVYREPEMGWYEWRIMDGGTSLHDTGTLSNEDGTVGCKYGSPGIALRDALNHDEPPRKPTLVRRIEWLPTCDAISDNIDQVNLLADTVSGIAAELAKASVNAKDQRSTRNADHATGRLAMIYLDERARLTDELADEMSATAERLRGISHRLATDSGA</sequence>
<keyword evidence="2" id="KW-1185">Reference proteome</keyword>
<dbReference type="Proteomes" id="UP001595386">
    <property type="component" value="Unassembled WGS sequence"/>
</dbReference>
<accession>A0ABV7B202</accession>
<evidence type="ECO:0000313" key="1">
    <source>
        <dbReference type="EMBL" id="MFC2991308.1"/>
    </source>
</evidence>
<name>A0ABV7B202_9GAMM</name>
<organism evidence="1 2">
    <name type="scientific">Halomonas tibetensis</name>
    <dbReference type="NCBI Taxonomy" id="2259590"/>
    <lineage>
        <taxon>Bacteria</taxon>
        <taxon>Pseudomonadati</taxon>
        <taxon>Pseudomonadota</taxon>
        <taxon>Gammaproteobacteria</taxon>
        <taxon>Oceanospirillales</taxon>
        <taxon>Halomonadaceae</taxon>
        <taxon>Halomonas</taxon>
    </lineage>
</organism>
<protein>
    <submittedName>
        <fullName evidence="1">Uncharacterized protein</fullName>
    </submittedName>
</protein>